<evidence type="ECO:0000313" key="4">
    <source>
        <dbReference type="Proteomes" id="UP000503018"/>
    </source>
</evidence>
<sequence length="436" mass="46924">MGLGFPLRYGQKGAVIDIDLLSRHLRQRKPLTWLAAGLALAILGGGVAVVAQIEGDRGIPPVNSSNDLMVTGIQVDVRADSADEAREKGWQEAQRKGWAALFKQVNGGASAPGLPDSTLNGIVSAIVVEREQIGPGRYIATLGVQFDRARAGQILGISGRIFRSPPLLVLPVVYEGGIPQSFEQRSEWQRAWALLRTADSTIDYVRTSGRGADPLLLNPGQMRRRGRIWWRELLDQYGASDVLIPVVRIERMWPGGPLVGYFSARYGPDNELLGSFTLTARSPNGLRAMMVEGVRRIDAIYVGALADGRLRTDPSLIIEEPVDPDEIEQSVEEEESTEAGDAAGTERDAQPQASEVAAARDYSVQVETPDSLAVIAVEAQLRGIGGVESAQTSSMAIGGVSVVRVRYRGDSAALRAALQAAGYRVSESGGTFRISR</sequence>
<dbReference type="AlphaFoldDB" id="A0A6M4AZA4"/>
<dbReference type="EMBL" id="CP053015">
    <property type="protein sequence ID" value="QJQ33692.1"/>
    <property type="molecule type" value="Genomic_DNA"/>
</dbReference>
<evidence type="ECO:0000256" key="2">
    <source>
        <dbReference type="SAM" id="Phobius"/>
    </source>
</evidence>
<dbReference type="Proteomes" id="UP000503018">
    <property type="component" value="Chromosome"/>
</dbReference>
<dbReference type="KEGG" id="slan:GV829_09620"/>
<keyword evidence="2" id="KW-1133">Transmembrane helix</keyword>
<feature type="compositionally biased region" description="Acidic residues" evidence="1">
    <location>
        <begin position="320"/>
        <end position="338"/>
    </location>
</feature>
<organism evidence="3 4">
    <name type="scientific">Sphingomonas lacunae</name>
    <dbReference type="NCBI Taxonomy" id="2698828"/>
    <lineage>
        <taxon>Bacteria</taxon>
        <taxon>Pseudomonadati</taxon>
        <taxon>Pseudomonadota</taxon>
        <taxon>Alphaproteobacteria</taxon>
        <taxon>Sphingomonadales</taxon>
        <taxon>Sphingomonadaceae</taxon>
        <taxon>Sphingomonas</taxon>
    </lineage>
</organism>
<proteinExistence type="predicted"/>
<protein>
    <submittedName>
        <fullName evidence="3">Heavy-metal-associated domain-containing protein</fullName>
    </submittedName>
</protein>
<name>A0A6M4AZA4_9SPHN</name>
<accession>A0A6M4AZA4</accession>
<keyword evidence="2" id="KW-0472">Membrane</keyword>
<keyword evidence="2" id="KW-0812">Transmembrane</keyword>
<keyword evidence="4" id="KW-1185">Reference proteome</keyword>
<reference evidence="3 4" key="1">
    <citation type="submission" date="2020-01" db="EMBL/GenBank/DDBJ databases">
        <title>Sphingomonas sp. strain CSW-10.</title>
        <authorList>
            <person name="Chen W.-M."/>
        </authorList>
    </citation>
    <scope>NUCLEOTIDE SEQUENCE [LARGE SCALE GENOMIC DNA]</scope>
    <source>
        <strain evidence="3 4">CSW-10</strain>
    </source>
</reference>
<feature type="transmembrane region" description="Helical" evidence="2">
    <location>
        <begin position="31"/>
        <end position="51"/>
    </location>
</feature>
<evidence type="ECO:0000256" key="1">
    <source>
        <dbReference type="SAM" id="MobiDB-lite"/>
    </source>
</evidence>
<feature type="region of interest" description="Disordered" evidence="1">
    <location>
        <begin position="319"/>
        <end position="352"/>
    </location>
</feature>
<gene>
    <name evidence="3" type="ORF">GV829_09620</name>
</gene>
<evidence type="ECO:0000313" key="3">
    <source>
        <dbReference type="EMBL" id="QJQ33692.1"/>
    </source>
</evidence>